<dbReference type="InterPro" id="IPR000648">
    <property type="entry name" value="Oxysterol-bd"/>
</dbReference>
<dbReference type="SUPFAM" id="SSF144000">
    <property type="entry name" value="Oxysterol-binding protein-like"/>
    <property type="match status" value="1"/>
</dbReference>
<comment type="caution">
    <text evidence="6">The sequence shown here is derived from an EMBL/GenBank/DDBJ whole genome shotgun (WGS) entry which is preliminary data.</text>
</comment>
<evidence type="ECO:0000256" key="3">
    <source>
        <dbReference type="ARBA" id="ARBA00023121"/>
    </source>
</evidence>
<dbReference type="Gene3D" id="2.40.160.120">
    <property type="match status" value="1"/>
</dbReference>
<dbReference type="SMART" id="SM00233">
    <property type="entry name" value="PH"/>
    <property type="match status" value="1"/>
</dbReference>
<feature type="compositionally biased region" description="Basic and acidic residues" evidence="4">
    <location>
        <begin position="116"/>
        <end position="129"/>
    </location>
</feature>
<keyword evidence="1" id="KW-0813">Transport</keyword>
<dbReference type="GO" id="GO:0005829">
    <property type="term" value="C:cytosol"/>
    <property type="evidence" value="ECO:0007669"/>
    <property type="project" value="TreeGrafter"/>
</dbReference>
<dbReference type="EMBL" id="JAIQCJ010002079">
    <property type="protein sequence ID" value="KAJ8783683.1"/>
    <property type="molecule type" value="Genomic_DNA"/>
</dbReference>
<evidence type="ECO:0000313" key="6">
    <source>
        <dbReference type="EMBL" id="KAJ8783683.1"/>
    </source>
</evidence>
<dbReference type="PROSITE" id="PS50003">
    <property type="entry name" value="PH_DOMAIN"/>
    <property type="match status" value="1"/>
</dbReference>
<feature type="compositionally biased region" description="Basic and acidic residues" evidence="4">
    <location>
        <begin position="346"/>
        <end position="363"/>
    </location>
</feature>
<keyword evidence="2" id="KW-0445">Lipid transport</keyword>
<keyword evidence="7" id="KW-1185">Reference proteome</keyword>
<name>A0AB34GWB4_ESCRO</name>
<reference evidence="6 7" key="1">
    <citation type="submission" date="2022-11" db="EMBL/GenBank/DDBJ databases">
        <title>Whole genome sequence of Eschrichtius robustus ER-17-0199.</title>
        <authorList>
            <person name="Bruniche-Olsen A."/>
            <person name="Black A.N."/>
            <person name="Fields C.J."/>
            <person name="Walden K."/>
            <person name="Dewoody J.A."/>
        </authorList>
    </citation>
    <scope>NUCLEOTIDE SEQUENCE [LARGE SCALE GENOMIC DNA]</scope>
    <source>
        <strain evidence="6">ER-17-0199</strain>
        <tissue evidence="6">Blubber</tissue>
    </source>
</reference>
<dbReference type="InterPro" id="IPR011993">
    <property type="entry name" value="PH-like_dom_sf"/>
</dbReference>
<keyword evidence="3" id="KW-0446">Lipid-binding</keyword>
<dbReference type="PANTHER" id="PTHR10972:SF216">
    <property type="entry name" value="OXYSTEROL-BINDING PROTEIN-RELATED PROTEIN 8"/>
    <property type="match status" value="1"/>
</dbReference>
<dbReference type="SUPFAM" id="SSF50729">
    <property type="entry name" value="PH domain-like"/>
    <property type="match status" value="1"/>
</dbReference>
<feature type="compositionally biased region" description="Basic and acidic residues" evidence="4">
    <location>
        <begin position="95"/>
        <end position="109"/>
    </location>
</feature>
<protein>
    <recommendedName>
        <fullName evidence="5">PH domain-containing protein</fullName>
    </recommendedName>
</protein>
<feature type="compositionally biased region" description="Polar residues" evidence="4">
    <location>
        <begin position="62"/>
        <end position="71"/>
    </location>
</feature>
<accession>A0AB34GWB4</accession>
<dbReference type="FunFam" id="2.30.29.30:FF:000030">
    <property type="entry name" value="Oxysterol-binding protein"/>
    <property type="match status" value="1"/>
</dbReference>
<dbReference type="GO" id="GO:0032541">
    <property type="term" value="C:cortical endoplasmic reticulum"/>
    <property type="evidence" value="ECO:0007669"/>
    <property type="project" value="TreeGrafter"/>
</dbReference>
<proteinExistence type="predicted"/>
<dbReference type="GO" id="GO:0016020">
    <property type="term" value="C:membrane"/>
    <property type="evidence" value="ECO:0007669"/>
    <property type="project" value="TreeGrafter"/>
</dbReference>
<dbReference type="CDD" id="cd13286">
    <property type="entry name" value="PH_OPR5_ORP8"/>
    <property type="match status" value="1"/>
</dbReference>
<sequence>MEAGLADGEPDRTLLLGDSKDVLGPSTVVANSDDTQHLTPGKMSQRQGKEAFPTPTKDLYQPSFSPASPHSQGFERGKEDISQHKDESSLSMSKSKSESKLYNGSEKDSSASSKLTKKESLKVQKKNYREEKKRATKELLSTITDPSVIVMADWLKIRGTLKSWTKLWCVLKPGVLLIYKTQKNGQWVGTVLLNACEIIERPSKKDGFCFKLFHPLEQSIWAVKGPKGEAVGSITQPLPSSYLIIRATSESDGRCWMDALELALKCSSLLKRTMIREGKEHDLSISSESTHVTLYGLLRANSLHSGDNFQLNDSEIERQHFKDQDMYSDKSDKENDQEHDESDNEVMGKSEESDTDTSERQDDSYIEPEPVEPLKETTYTEQSHEELGEVSHHPPISAFYVSNRKDGFCLSGSILAKSKFYALLRFLVSSQST</sequence>
<dbReference type="PANTHER" id="PTHR10972">
    <property type="entry name" value="OXYSTEROL-BINDING PROTEIN-RELATED"/>
    <property type="match status" value="1"/>
</dbReference>
<evidence type="ECO:0000313" key="7">
    <source>
        <dbReference type="Proteomes" id="UP001159641"/>
    </source>
</evidence>
<feature type="compositionally biased region" description="Basic and acidic residues" evidence="4">
    <location>
        <begin position="73"/>
        <end position="88"/>
    </location>
</feature>
<dbReference type="Pfam" id="PF00169">
    <property type="entry name" value="PH"/>
    <property type="match status" value="1"/>
</dbReference>
<dbReference type="Gene3D" id="2.30.29.30">
    <property type="entry name" value="Pleckstrin-homology domain (PH domain)/Phosphotyrosine-binding domain (PTB)"/>
    <property type="match status" value="1"/>
</dbReference>
<dbReference type="AlphaFoldDB" id="A0AB34GWB4"/>
<dbReference type="Proteomes" id="UP001159641">
    <property type="component" value="Unassembled WGS sequence"/>
</dbReference>
<dbReference type="GO" id="GO:0015485">
    <property type="term" value="F:cholesterol binding"/>
    <property type="evidence" value="ECO:0007669"/>
    <property type="project" value="TreeGrafter"/>
</dbReference>
<feature type="domain" description="PH" evidence="5">
    <location>
        <begin position="148"/>
        <end position="265"/>
    </location>
</feature>
<feature type="compositionally biased region" description="Basic and acidic residues" evidence="4">
    <location>
        <begin position="321"/>
        <end position="336"/>
    </location>
</feature>
<gene>
    <name evidence="6" type="ORF">J1605_008726</name>
</gene>
<organism evidence="6 7">
    <name type="scientific">Eschrichtius robustus</name>
    <name type="common">California gray whale</name>
    <name type="synonym">Eschrichtius gibbosus</name>
    <dbReference type="NCBI Taxonomy" id="9764"/>
    <lineage>
        <taxon>Eukaryota</taxon>
        <taxon>Metazoa</taxon>
        <taxon>Chordata</taxon>
        <taxon>Craniata</taxon>
        <taxon>Vertebrata</taxon>
        <taxon>Euteleostomi</taxon>
        <taxon>Mammalia</taxon>
        <taxon>Eutheria</taxon>
        <taxon>Laurasiatheria</taxon>
        <taxon>Artiodactyla</taxon>
        <taxon>Whippomorpha</taxon>
        <taxon>Cetacea</taxon>
        <taxon>Mysticeti</taxon>
        <taxon>Eschrichtiidae</taxon>
        <taxon>Eschrichtius</taxon>
    </lineage>
</organism>
<dbReference type="GO" id="GO:0006869">
    <property type="term" value="P:lipid transport"/>
    <property type="evidence" value="ECO:0007669"/>
    <property type="project" value="UniProtKB-KW"/>
</dbReference>
<feature type="region of interest" description="Disordered" evidence="4">
    <location>
        <begin position="321"/>
        <end position="390"/>
    </location>
</feature>
<feature type="region of interest" description="Disordered" evidence="4">
    <location>
        <begin position="1"/>
        <end position="129"/>
    </location>
</feature>
<evidence type="ECO:0000259" key="5">
    <source>
        <dbReference type="PROSITE" id="PS50003"/>
    </source>
</evidence>
<evidence type="ECO:0000256" key="2">
    <source>
        <dbReference type="ARBA" id="ARBA00023055"/>
    </source>
</evidence>
<evidence type="ECO:0000256" key="4">
    <source>
        <dbReference type="SAM" id="MobiDB-lite"/>
    </source>
</evidence>
<evidence type="ECO:0000256" key="1">
    <source>
        <dbReference type="ARBA" id="ARBA00022448"/>
    </source>
</evidence>
<dbReference type="InterPro" id="IPR001849">
    <property type="entry name" value="PH_domain"/>
</dbReference>
<dbReference type="InterPro" id="IPR037239">
    <property type="entry name" value="OSBP_sf"/>
</dbReference>